<dbReference type="PRINTS" id="PR00992">
    <property type="entry name" value="ALARACEMASE"/>
</dbReference>
<dbReference type="PROSITE" id="PS00395">
    <property type="entry name" value="ALANINE_RACEMASE"/>
    <property type="match status" value="1"/>
</dbReference>
<dbReference type="InterPro" id="IPR001608">
    <property type="entry name" value="Ala_racemase_N"/>
</dbReference>
<gene>
    <name evidence="5" type="ORF">METZ01_LOCUS436326</name>
</gene>
<reference evidence="5" key="1">
    <citation type="submission" date="2018-05" db="EMBL/GenBank/DDBJ databases">
        <authorList>
            <person name="Lanie J.A."/>
            <person name="Ng W.-L."/>
            <person name="Kazmierczak K.M."/>
            <person name="Andrzejewski T.M."/>
            <person name="Davidsen T.M."/>
            <person name="Wayne K.J."/>
            <person name="Tettelin H."/>
            <person name="Glass J.I."/>
            <person name="Rusch D."/>
            <person name="Podicherti R."/>
            <person name="Tsui H.-C.T."/>
            <person name="Winkler M.E."/>
        </authorList>
    </citation>
    <scope>NUCLEOTIDE SEQUENCE</scope>
</reference>
<dbReference type="EMBL" id="UINC01176376">
    <property type="protein sequence ID" value="SVD83472.1"/>
    <property type="molecule type" value="Genomic_DNA"/>
</dbReference>
<feature type="domain" description="Alanine racemase N-terminal" evidence="4">
    <location>
        <begin position="8"/>
        <end position="202"/>
    </location>
</feature>
<organism evidence="5">
    <name type="scientific">marine metagenome</name>
    <dbReference type="NCBI Taxonomy" id="408172"/>
    <lineage>
        <taxon>unclassified sequences</taxon>
        <taxon>metagenomes</taxon>
        <taxon>ecological metagenomes</taxon>
    </lineage>
</organism>
<dbReference type="GO" id="GO:0008784">
    <property type="term" value="F:alanine racemase activity"/>
    <property type="evidence" value="ECO:0007669"/>
    <property type="project" value="InterPro"/>
</dbReference>
<protein>
    <recommendedName>
        <fullName evidence="4">Alanine racemase N-terminal domain-containing protein</fullName>
    </recommendedName>
</protein>
<feature type="non-terminal residue" evidence="5">
    <location>
        <position position="202"/>
    </location>
</feature>
<dbReference type="InterPro" id="IPR000821">
    <property type="entry name" value="Ala_racemase"/>
</dbReference>
<name>A0A382YJL0_9ZZZZ</name>
<evidence type="ECO:0000256" key="1">
    <source>
        <dbReference type="ARBA" id="ARBA00001933"/>
    </source>
</evidence>
<dbReference type="GO" id="GO:0030632">
    <property type="term" value="P:D-alanine biosynthetic process"/>
    <property type="evidence" value="ECO:0007669"/>
    <property type="project" value="TreeGrafter"/>
</dbReference>
<accession>A0A382YJL0</accession>
<dbReference type="InterPro" id="IPR020622">
    <property type="entry name" value="Ala_racemase_pyridoxalP-BS"/>
</dbReference>
<dbReference type="Pfam" id="PF01168">
    <property type="entry name" value="Ala_racemase_N"/>
    <property type="match status" value="1"/>
</dbReference>
<evidence type="ECO:0000256" key="3">
    <source>
        <dbReference type="ARBA" id="ARBA00023235"/>
    </source>
</evidence>
<proteinExistence type="predicted"/>
<comment type="cofactor">
    <cofactor evidence="1">
        <name>pyridoxal 5'-phosphate</name>
        <dbReference type="ChEBI" id="CHEBI:597326"/>
    </cofactor>
</comment>
<dbReference type="FunFam" id="3.20.20.10:FF:000002">
    <property type="entry name" value="Alanine racemase"/>
    <property type="match status" value="1"/>
</dbReference>
<dbReference type="Gene3D" id="3.20.20.10">
    <property type="entry name" value="Alanine racemase"/>
    <property type="match status" value="1"/>
</dbReference>
<dbReference type="SUPFAM" id="SSF51419">
    <property type="entry name" value="PLP-binding barrel"/>
    <property type="match status" value="1"/>
</dbReference>
<dbReference type="PANTHER" id="PTHR30511:SF0">
    <property type="entry name" value="ALANINE RACEMASE, CATABOLIC-RELATED"/>
    <property type="match status" value="1"/>
</dbReference>
<dbReference type="NCBIfam" id="TIGR00492">
    <property type="entry name" value="alr"/>
    <property type="match status" value="1"/>
</dbReference>
<dbReference type="GO" id="GO:0030170">
    <property type="term" value="F:pyridoxal phosphate binding"/>
    <property type="evidence" value="ECO:0007669"/>
    <property type="project" value="TreeGrafter"/>
</dbReference>
<dbReference type="PANTHER" id="PTHR30511">
    <property type="entry name" value="ALANINE RACEMASE"/>
    <property type="match status" value="1"/>
</dbReference>
<sequence>MRPAWIEVDLNRLVNNLTLIRRQTDNRPVMAVVKANAYGHGLIEAARLYEKLGVEWLAVAVPEEGIQLRNSGLTTPILVFGGVLRHQIPEMIDNHLDHTVSSLENLQWTEEAIRKTGKKVRLHLKFDTGMERIGAPEHASAELVEAAVRSPGLELRGVYSHLACADDPDSPKTLEQLKRFEERLKLFTIQGAKVPMRHLANS</sequence>
<evidence type="ECO:0000256" key="2">
    <source>
        <dbReference type="ARBA" id="ARBA00022898"/>
    </source>
</evidence>
<evidence type="ECO:0000313" key="5">
    <source>
        <dbReference type="EMBL" id="SVD83472.1"/>
    </source>
</evidence>
<dbReference type="AlphaFoldDB" id="A0A382YJL0"/>
<dbReference type="InterPro" id="IPR029066">
    <property type="entry name" value="PLP-binding_barrel"/>
</dbReference>
<keyword evidence="3" id="KW-0413">Isomerase</keyword>
<dbReference type="GO" id="GO:0005829">
    <property type="term" value="C:cytosol"/>
    <property type="evidence" value="ECO:0007669"/>
    <property type="project" value="TreeGrafter"/>
</dbReference>
<evidence type="ECO:0000259" key="4">
    <source>
        <dbReference type="Pfam" id="PF01168"/>
    </source>
</evidence>
<keyword evidence="2" id="KW-0663">Pyridoxal phosphate</keyword>